<dbReference type="Proteomes" id="UP001148018">
    <property type="component" value="Unassembled WGS sequence"/>
</dbReference>
<dbReference type="GO" id="GO:0098793">
    <property type="term" value="C:presynapse"/>
    <property type="evidence" value="ECO:0007669"/>
    <property type="project" value="GOC"/>
</dbReference>
<gene>
    <name evidence="2" type="ORF">NHX12_002647</name>
</gene>
<dbReference type="GO" id="GO:1990504">
    <property type="term" value="P:dense core granule exocytosis"/>
    <property type="evidence" value="ECO:0007669"/>
    <property type="project" value="InterPro"/>
</dbReference>
<sequence length="118" mass="13557">MKDSPVPPEEMRTLVQTCLEKAAHLNYSELLQYARIQGAAEVSKEKRQEDHLRLEDLLRLGELCIEVLQQNEEHHSEVAPDWSQSTDHTTALDVLNGQEDVTMVTTSYSPPHFRMEEI</sequence>
<organism evidence="2 3">
    <name type="scientific">Muraenolepis orangiensis</name>
    <name type="common">Patagonian moray cod</name>
    <dbReference type="NCBI Taxonomy" id="630683"/>
    <lineage>
        <taxon>Eukaryota</taxon>
        <taxon>Metazoa</taxon>
        <taxon>Chordata</taxon>
        <taxon>Craniata</taxon>
        <taxon>Vertebrata</taxon>
        <taxon>Euteleostomi</taxon>
        <taxon>Actinopterygii</taxon>
        <taxon>Neopterygii</taxon>
        <taxon>Teleostei</taxon>
        <taxon>Neoteleostei</taxon>
        <taxon>Acanthomorphata</taxon>
        <taxon>Zeiogadaria</taxon>
        <taxon>Gadariae</taxon>
        <taxon>Gadiformes</taxon>
        <taxon>Muraenolepidoidei</taxon>
        <taxon>Muraenolepididae</taxon>
        <taxon>Muraenolepis</taxon>
    </lineage>
</organism>
<dbReference type="AlphaFoldDB" id="A0A9Q0DZ77"/>
<dbReference type="GO" id="GO:0016079">
    <property type="term" value="P:synaptic vesicle exocytosis"/>
    <property type="evidence" value="ECO:0007669"/>
    <property type="project" value="InterPro"/>
</dbReference>
<dbReference type="OrthoDB" id="8795434at2759"/>
<dbReference type="InterPro" id="IPR033227">
    <property type="entry name" value="CAPS"/>
</dbReference>
<evidence type="ECO:0000313" key="2">
    <source>
        <dbReference type="EMBL" id="KAJ3596238.1"/>
    </source>
</evidence>
<dbReference type="InterPro" id="IPR010439">
    <property type="entry name" value="MUN_dom"/>
</dbReference>
<feature type="domain" description="MUN" evidence="1">
    <location>
        <begin position="12"/>
        <end position="95"/>
    </location>
</feature>
<reference evidence="2" key="1">
    <citation type="submission" date="2022-07" db="EMBL/GenBank/DDBJ databases">
        <title>Chromosome-level genome of Muraenolepis orangiensis.</title>
        <authorList>
            <person name="Kim J."/>
        </authorList>
    </citation>
    <scope>NUCLEOTIDE SEQUENCE</scope>
    <source>
        <strain evidence="2">KU_S4_2022</strain>
        <tissue evidence="2">Muscle</tissue>
    </source>
</reference>
<accession>A0A9Q0DZ77</accession>
<dbReference type="Pfam" id="PF06292">
    <property type="entry name" value="MUN"/>
    <property type="match status" value="1"/>
</dbReference>
<evidence type="ECO:0000313" key="3">
    <source>
        <dbReference type="Proteomes" id="UP001148018"/>
    </source>
</evidence>
<dbReference type="EMBL" id="JANIIK010000110">
    <property type="protein sequence ID" value="KAJ3596238.1"/>
    <property type="molecule type" value="Genomic_DNA"/>
</dbReference>
<name>A0A9Q0DZ77_9TELE</name>
<comment type="caution">
    <text evidence="2">The sequence shown here is derived from an EMBL/GenBank/DDBJ whole genome shotgun (WGS) entry which is preliminary data.</text>
</comment>
<dbReference type="PANTHER" id="PTHR12166">
    <property type="entry name" value="CALCIUM-DEPENDENT SECRETION ACTIVATOR"/>
    <property type="match status" value="1"/>
</dbReference>
<dbReference type="GO" id="GO:0098978">
    <property type="term" value="C:glutamatergic synapse"/>
    <property type="evidence" value="ECO:0007669"/>
    <property type="project" value="TreeGrafter"/>
</dbReference>
<dbReference type="GO" id="GO:0045921">
    <property type="term" value="P:positive regulation of exocytosis"/>
    <property type="evidence" value="ECO:0007669"/>
    <property type="project" value="TreeGrafter"/>
</dbReference>
<evidence type="ECO:0000259" key="1">
    <source>
        <dbReference type="SMART" id="SM01145"/>
    </source>
</evidence>
<proteinExistence type="predicted"/>
<keyword evidence="3" id="KW-1185">Reference proteome</keyword>
<dbReference type="PANTHER" id="PTHR12166:SF7">
    <property type="entry name" value="CALCIUM-DEPENDENT SECRETION ACTIVATOR 2"/>
    <property type="match status" value="1"/>
</dbReference>
<dbReference type="SMART" id="SM01145">
    <property type="entry name" value="DUF1041"/>
    <property type="match status" value="1"/>
</dbReference>
<protein>
    <recommendedName>
        <fullName evidence="1">MUN domain-containing protein</fullName>
    </recommendedName>
</protein>